<dbReference type="GO" id="GO:0071944">
    <property type="term" value="C:cell periphery"/>
    <property type="evidence" value="ECO:0007669"/>
    <property type="project" value="UniProtKB-ARBA"/>
</dbReference>
<keyword evidence="2" id="KW-0813">Transport</keyword>
<dbReference type="EMBL" id="JAEHOD010000002">
    <property type="protein sequence ID" value="KAG2454473.1"/>
    <property type="molecule type" value="Genomic_DNA"/>
</dbReference>
<evidence type="ECO:0000313" key="9">
    <source>
        <dbReference type="Proteomes" id="UP000613740"/>
    </source>
</evidence>
<name>A0A835WWI5_9CHLO</name>
<feature type="transmembrane region" description="Helical" evidence="6">
    <location>
        <begin position="6"/>
        <end position="28"/>
    </location>
</feature>
<keyword evidence="3 6" id="KW-0812">Transmembrane</keyword>
<dbReference type="InterPro" id="IPR013525">
    <property type="entry name" value="ABC2_TM"/>
</dbReference>
<feature type="transmembrane region" description="Helical" evidence="6">
    <location>
        <begin position="91"/>
        <end position="109"/>
    </location>
</feature>
<dbReference type="GO" id="GO:0016020">
    <property type="term" value="C:membrane"/>
    <property type="evidence" value="ECO:0007669"/>
    <property type="project" value="UniProtKB-SubCell"/>
</dbReference>
<keyword evidence="5 6" id="KW-0472">Membrane</keyword>
<feature type="domain" description="ABC-2 type transporter transmembrane" evidence="7">
    <location>
        <begin position="3"/>
        <end position="112"/>
    </location>
</feature>
<dbReference type="GO" id="GO:0140359">
    <property type="term" value="F:ABC-type transporter activity"/>
    <property type="evidence" value="ECO:0007669"/>
    <property type="project" value="InterPro"/>
</dbReference>
<evidence type="ECO:0000256" key="5">
    <source>
        <dbReference type="ARBA" id="ARBA00023136"/>
    </source>
</evidence>
<feature type="transmembrane region" description="Helical" evidence="6">
    <location>
        <begin position="216"/>
        <end position="236"/>
    </location>
</feature>
<evidence type="ECO:0000256" key="4">
    <source>
        <dbReference type="ARBA" id="ARBA00022989"/>
    </source>
</evidence>
<evidence type="ECO:0000256" key="1">
    <source>
        <dbReference type="ARBA" id="ARBA00004141"/>
    </source>
</evidence>
<reference evidence="8" key="1">
    <citation type="journal article" date="2020" name="bioRxiv">
        <title>Comparative genomics of Chlamydomonas.</title>
        <authorList>
            <person name="Craig R.J."/>
            <person name="Hasan A.R."/>
            <person name="Ness R.W."/>
            <person name="Keightley P.D."/>
        </authorList>
    </citation>
    <scope>NUCLEOTIDE SEQUENCE</scope>
    <source>
        <strain evidence="8">CCAP 11/173</strain>
    </source>
</reference>
<gene>
    <name evidence="8" type="ORF">HYH02_001491</name>
</gene>
<evidence type="ECO:0000256" key="6">
    <source>
        <dbReference type="SAM" id="Phobius"/>
    </source>
</evidence>
<dbReference type="OrthoDB" id="537059at2759"/>
<comment type="subcellular location">
    <subcellularLocation>
        <location evidence="1">Membrane</location>
        <topology evidence="1">Multi-pass membrane protein</topology>
    </subcellularLocation>
</comment>
<evidence type="ECO:0000256" key="2">
    <source>
        <dbReference type="ARBA" id="ARBA00022448"/>
    </source>
</evidence>
<keyword evidence="4 6" id="KW-1133">Transmembrane helix</keyword>
<proteinExistence type="predicted"/>
<feature type="transmembrane region" description="Helical" evidence="6">
    <location>
        <begin position="35"/>
        <end position="55"/>
    </location>
</feature>
<accession>A0A835WWI5</accession>
<evidence type="ECO:0000256" key="3">
    <source>
        <dbReference type="ARBA" id="ARBA00022692"/>
    </source>
</evidence>
<dbReference type="PANTHER" id="PTHR19241">
    <property type="entry name" value="ATP-BINDING CASSETTE TRANSPORTER"/>
    <property type="match status" value="1"/>
</dbReference>
<sequence>MGLAEVPFLLLQSLAYVAPLYAAVHFAYTAAKAAWFWLYVLLGLAVCTATGGGVMNLSPSLPAAVAAAGGLVMLWNVFCGFLIPRQSIRPWWVWAYWANPVTYVIYGTLVTQLGDLTHTPLALTLAGGGVAAGAAAGAGGVRASAGGAPGSAAAAGQGGGHGGGGGGVGAAGTEGGIIRAAGAAGAAAPQATQPQPLVVAAYVQQAFGYEYDMRGWLVLVLAAFIAAGRAASYFGLTRLHFQQR</sequence>
<feature type="transmembrane region" description="Helical" evidence="6">
    <location>
        <begin position="61"/>
        <end position="84"/>
    </location>
</feature>
<dbReference type="AlphaFoldDB" id="A0A835WWI5"/>
<dbReference type="Proteomes" id="UP000613740">
    <property type="component" value="Unassembled WGS sequence"/>
</dbReference>
<evidence type="ECO:0000313" key="8">
    <source>
        <dbReference type="EMBL" id="KAG2454473.1"/>
    </source>
</evidence>
<organism evidence="8 9">
    <name type="scientific">Chlamydomonas schloesseri</name>
    <dbReference type="NCBI Taxonomy" id="2026947"/>
    <lineage>
        <taxon>Eukaryota</taxon>
        <taxon>Viridiplantae</taxon>
        <taxon>Chlorophyta</taxon>
        <taxon>core chlorophytes</taxon>
        <taxon>Chlorophyceae</taxon>
        <taxon>CS clade</taxon>
        <taxon>Chlamydomonadales</taxon>
        <taxon>Chlamydomonadaceae</taxon>
        <taxon>Chlamydomonas</taxon>
    </lineage>
</organism>
<dbReference type="Pfam" id="PF01061">
    <property type="entry name" value="ABC2_membrane"/>
    <property type="match status" value="1"/>
</dbReference>
<evidence type="ECO:0000259" key="7">
    <source>
        <dbReference type="Pfam" id="PF01061"/>
    </source>
</evidence>
<keyword evidence="9" id="KW-1185">Reference proteome</keyword>
<protein>
    <recommendedName>
        <fullName evidence="7">ABC-2 type transporter transmembrane domain-containing protein</fullName>
    </recommendedName>
</protein>
<comment type="caution">
    <text evidence="8">The sequence shown here is derived from an EMBL/GenBank/DDBJ whole genome shotgun (WGS) entry which is preliminary data.</text>
</comment>